<dbReference type="Gramene" id="Os05t0193600-01">
    <property type="protein sequence ID" value="Os05t0193600-01"/>
    <property type="gene ID" value="Os05g0193600"/>
</dbReference>
<proteinExistence type="predicted"/>
<dbReference type="EMBL" id="AP014961">
    <property type="protein sequence ID" value="BAS92654.1"/>
    <property type="molecule type" value="Genomic_DNA"/>
</dbReference>
<evidence type="ECO:0000313" key="2">
    <source>
        <dbReference type="EMBL" id="BAS92654.1"/>
    </source>
</evidence>
<gene>
    <name evidence="2" type="ordered locus">Os05g0193600</name>
    <name evidence="2" type="ORF">OSNPB_050193600</name>
</gene>
<dbReference type="AlphaFoldDB" id="A0A0P0WIW6"/>
<reference evidence="2 3" key="2">
    <citation type="journal article" date="2013" name="Plant Cell Physiol.">
        <title>Rice Annotation Project Database (RAP-DB): an integrative and interactive database for rice genomics.</title>
        <authorList>
            <person name="Sakai H."/>
            <person name="Lee S.S."/>
            <person name="Tanaka T."/>
            <person name="Numa H."/>
            <person name="Kim J."/>
            <person name="Kawahara Y."/>
            <person name="Wakimoto H."/>
            <person name="Yang C.C."/>
            <person name="Iwamoto M."/>
            <person name="Abe T."/>
            <person name="Yamada Y."/>
            <person name="Muto A."/>
            <person name="Inokuchi H."/>
            <person name="Ikemura T."/>
            <person name="Matsumoto T."/>
            <person name="Sasaki T."/>
            <person name="Itoh T."/>
        </authorList>
    </citation>
    <scope>NUCLEOTIDE SEQUENCE [LARGE SCALE GENOMIC DNA]</scope>
    <source>
        <strain evidence="3">cv. Nipponbare</strain>
    </source>
</reference>
<feature type="region of interest" description="Disordered" evidence="1">
    <location>
        <begin position="40"/>
        <end position="95"/>
    </location>
</feature>
<dbReference type="PaxDb" id="39947-A0A0P0WIW6"/>
<evidence type="ECO:0000313" key="3">
    <source>
        <dbReference type="Proteomes" id="UP000059680"/>
    </source>
</evidence>
<reference evidence="3" key="1">
    <citation type="journal article" date="2005" name="Nature">
        <title>The map-based sequence of the rice genome.</title>
        <authorList>
            <consortium name="International rice genome sequencing project (IRGSP)"/>
            <person name="Matsumoto T."/>
            <person name="Wu J."/>
            <person name="Kanamori H."/>
            <person name="Katayose Y."/>
            <person name="Fujisawa M."/>
            <person name="Namiki N."/>
            <person name="Mizuno H."/>
            <person name="Yamamoto K."/>
            <person name="Antonio B.A."/>
            <person name="Baba T."/>
            <person name="Sakata K."/>
            <person name="Nagamura Y."/>
            <person name="Aoki H."/>
            <person name="Arikawa K."/>
            <person name="Arita K."/>
            <person name="Bito T."/>
            <person name="Chiden Y."/>
            <person name="Fujitsuka N."/>
            <person name="Fukunaka R."/>
            <person name="Hamada M."/>
            <person name="Harada C."/>
            <person name="Hayashi A."/>
            <person name="Hijishita S."/>
            <person name="Honda M."/>
            <person name="Hosokawa S."/>
            <person name="Ichikawa Y."/>
            <person name="Idonuma A."/>
            <person name="Iijima M."/>
            <person name="Ikeda M."/>
            <person name="Ikeno M."/>
            <person name="Ito K."/>
            <person name="Ito S."/>
            <person name="Ito T."/>
            <person name="Ito Y."/>
            <person name="Ito Y."/>
            <person name="Iwabuchi A."/>
            <person name="Kamiya K."/>
            <person name="Karasawa W."/>
            <person name="Kurita K."/>
            <person name="Katagiri S."/>
            <person name="Kikuta A."/>
            <person name="Kobayashi H."/>
            <person name="Kobayashi N."/>
            <person name="Machita K."/>
            <person name="Maehara T."/>
            <person name="Masukawa M."/>
            <person name="Mizubayashi T."/>
            <person name="Mukai Y."/>
            <person name="Nagasaki H."/>
            <person name="Nagata Y."/>
            <person name="Naito S."/>
            <person name="Nakashima M."/>
            <person name="Nakama Y."/>
            <person name="Nakamichi Y."/>
            <person name="Nakamura M."/>
            <person name="Meguro A."/>
            <person name="Negishi M."/>
            <person name="Ohta I."/>
            <person name="Ohta T."/>
            <person name="Okamoto M."/>
            <person name="Ono N."/>
            <person name="Saji S."/>
            <person name="Sakaguchi M."/>
            <person name="Sakai K."/>
            <person name="Shibata M."/>
            <person name="Shimokawa T."/>
            <person name="Song J."/>
            <person name="Takazaki Y."/>
            <person name="Terasawa K."/>
            <person name="Tsugane M."/>
            <person name="Tsuji K."/>
            <person name="Ueda S."/>
            <person name="Waki K."/>
            <person name="Yamagata H."/>
            <person name="Yamamoto M."/>
            <person name="Yamamoto S."/>
            <person name="Yamane H."/>
            <person name="Yoshiki S."/>
            <person name="Yoshihara R."/>
            <person name="Yukawa K."/>
            <person name="Zhong H."/>
            <person name="Yano M."/>
            <person name="Yuan Q."/>
            <person name="Ouyang S."/>
            <person name="Liu J."/>
            <person name="Jones K.M."/>
            <person name="Gansberger K."/>
            <person name="Moffat K."/>
            <person name="Hill J."/>
            <person name="Bera J."/>
            <person name="Fadrosh D."/>
            <person name="Jin S."/>
            <person name="Johri S."/>
            <person name="Kim M."/>
            <person name="Overton L."/>
            <person name="Reardon M."/>
            <person name="Tsitrin T."/>
            <person name="Vuong H."/>
            <person name="Weaver B."/>
            <person name="Ciecko A."/>
            <person name="Tallon L."/>
            <person name="Jackson J."/>
            <person name="Pai G."/>
            <person name="Aken S.V."/>
            <person name="Utterback T."/>
            <person name="Reidmuller S."/>
            <person name="Feldblyum T."/>
            <person name="Hsiao J."/>
            <person name="Zismann V."/>
            <person name="Iobst S."/>
            <person name="de Vazeille A.R."/>
            <person name="Buell C.R."/>
            <person name="Ying K."/>
            <person name="Li Y."/>
            <person name="Lu T."/>
            <person name="Huang Y."/>
            <person name="Zhao Q."/>
            <person name="Feng Q."/>
            <person name="Zhang L."/>
            <person name="Zhu J."/>
            <person name="Weng Q."/>
            <person name="Mu J."/>
            <person name="Lu Y."/>
            <person name="Fan D."/>
            <person name="Liu Y."/>
            <person name="Guan J."/>
            <person name="Zhang Y."/>
            <person name="Yu S."/>
            <person name="Liu X."/>
            <person name="Zhang Y."/>
            <person name="Hong G."/>
            <person name="Han B."/>
            <person name="Choisne N."/>
            <person name="Demange N."/>
            <person name="Orjeda G."/>
            <person name="Samain S."/>
            <person name="Cattolico L."/>
            <person name="Pelletier E."/>
            <person name="Couloux A."/>
            <person name="Segurens B."/>
            <person name="Wincker P."/>
            <person name="D'Hont A."/>
            <person name="Scarpelli C."/>
            <person name="Weissenbach J."/>
            <person name="Salanoubat M."/>
            <person name="Quetier F."/>
            <person name="Yu Y."/>
            <person name="Kim H.R."/>
            <person name="Rambo T."/>
            <person name="Currie J."/>
            <person name="Collura K."/>
            <person name="Luo M."/>
            <person name="Yang T."/>
            <person name="Ammiraju J.S.S."/>
            <person name="Engler F."/>
            <person name="Soderlund C."/>
            <person name="Wing R.A."/>
            <person name="Palmer L.E."/>
            <person name="de la Bastide M."/>
            <person name="Spiegel L."/>
            <person name="Nascimento L."/>
            <person name="Zutavern T."/>
            <person name="O'Shaughnessy A."/>
            <person name="Dike S."/>
            <person name="Dedhia N."/>
            <person name="Preston R."/>
            <person name="Balija V."/>
            <person name="McCombie W.R."/>
            <person name="Chow T."/>
            <person name="Chen H."/>
            <person name="Chung M."/>
            <person name="Chen C."/>
            <person name="Shaw J."/>
            <person name="Wu H."/>
            <person name="Hsiao K."/>
            <person name="Chao Y."/>
            <person name="Chu M."/>
            <person name="Cheng C."/>
            <person name="Hour A."/>
            <person name="Lee P."/>
            <person name="Lin S."/>
            <person name="Lin Y."/>
            <person name="Liou J."/>
            <person name="Liu S."/>
            <person name="Hsing Y."/>
            <person name="Raghuvanshi S."/>
            <person name="Mohanty A."/>
            <person name="Bharti A.K."/>
            <person name="Gaur A."/>
            <person name="Gupta V."/>
            <person name="Kumar D."/>
            <person name="Ravi V."/>
            <person name="Vij S."/>
            <person name="Kapur A."/>
            <person name="Khurana P."/>
            <person name="Khurana P."/>
            <person name="Khurana J.P."/>
            <person name="Tyagi A.K."/>
            <person name="Gaikwad K."/>
            <person name="Singh A."/>
            <person name="Dalal V."/>
            <person name="Srivastava S."/>
            <person name="Dixit A."/>
            <person name="Pal A.K."/>
            <person name="Ghazi I.A."/>
            <person name="Yadav M."/>
            <person name="Pandit A."/>
            <person name="Bhargava A."/>
            <person name="Sureshbabu K."/>
            <person name="Batra K."/>
            <person name="Sharma T.R."/>
            <person name="Mohapatra T."/>
            <person name="Singh N.K."/>
            <person name="Messing J."/>
            <person name="Nelson A.B."/>
            <person name="Fuks G."/>
            <person name="Kavchok S."/>
            <person name="Keizer G."/>
            <person name="Linton E."/>
            <person name="Llaca V."/>
            <person name="Song R."/>
            <person name="Tanyolac B."/>
            <person name="Young S."/>
            <person name="Ho-Il K."/>
            <person name="Hahn J.H."/>
            <person name="Sangsakoo G."/>
            <person name="Vanavichit A."/>
            <person name="de Mattos Luiz.A.T."/>
            <person name="Zimmer P.D."/>
            <person name="Malone G."/>
            <person name="Dellagostin O."/>
            <person name="de Oliveira A.C."/>
            <person name="Bevan M."/>
            <person name="Bancroft I."/>
            <person name="Minx P."/>
            <person name="Cordum H."/>
            <person name="Wilson R."/>
            <person name="Cheng Z."/>
            <person name="Jin W."/>
            <person name="Jiang J."/>
            <person name="Leong S.A."/>
            <person name="Iwama H."/>
            <person name="Gojobori T."/>
            <person name="Itoh T."/>
            <person name="Niimura Y."/>
            <person name="Fujii Y."/>
            <person name="Habara T."/>
            <person name="Sakai H."/>
            <person name="Sato Y."/>
            <person name="Wilson G."/>
            <person name="Kumar K."/>
            <person name="McCouch S."/>
            <person name="Juretic N."/>
            <person name="Hoen D."/>
            <person name="Wright S."/>
            <person name="Bruskiewich R."/>
            <person name="Bureau T."/>
            <person name="Miyao A."/>
            <person name="Hirochika H."/>
            <person name="Nishikawa T."/>
            <person name="Kadowaki K."/>
            <person name="Sugiura M."/>
            <person name="Burr B."/>
            <person name="Sasaki T."/>
        </authorList>
    </citation>
    <scope>NUCLEOTIDE SEQUENCE [LARGE SCALE GENOMIC DNA]</scope>
    <source>
        <strain evidence="3">cv. Nipponbare</strain>
    </source>
</reference>
<sequence>LLYRRLLPTPLLPIPLRHVLHGGGATNLAGQIGRHLRLPRSNLPSPPYPIPTQLPFPASRPDPAASDFGAPDIAQGGDGNGKISLSSWAGWLRAR</sequence>
<protein>
    <submittedName>
        <fullName evidence="2">Os05g0193600 protein</fullName>
    </submittedName>
</protein>
<name>A0A0P0WIW6_ORYSJ</name>
<reference evidence="2 3" key="3">
    <citation type="journal article" date="2013" name="Rice">
        <title>Improvement of the Oryza sativa Nipponbare reference genome using next generation sequence and optical map data.</title>
        <authorList>
            <person name="Kawahara Y."/>
            <person name="de la Bastide M."/>
            <person name="Hamilton J.P."/>
            <person name="Kanamori H."/>
            <person name="McCombie W.R."/>
            <person name="Ouyang S."/>
            <person name="Schwartz D.C."/>
            <person name="Tanaka T."/>
            <person name="Wu J."/>
            <person name="Zhou S."/>
            <person name="Childs K.L."/>
            <person name="Davidson R.M."/>
            <person name="Lin H."/>
            <person name="Quesada-Ocampo L."/>
            <person name="Vaillancourt B."/>
            <person name="Sakai H."/>
            <person name="Lee S.S."/>
            <person name="Kim J."/>
            <person name="Numa H."/>
            <person name="Itoh T."/>
            <person name="Buell C.R."/>
            <person name="Matsumoto T."/>
        </authorList>
    </citation>
    <scope>NUCLEOTIDE SEQUENCE [LARGE SCALE GENOMIC DNA]</scope>
    <source>
        <strain evidence="3">cv. Nipponbare</strain>
    </source>
</reference>
<accession>A0A0P0WIW6</accession>
<feature type="non-terminal residue" evidence="2">
    <location>
        <position position="1"/>
    </location>
</feature>
<evidence type="ECO:0000256" key="1">
    <source>
        <dbReference type="SAM" id="MobiDB-lite"/>
    </source>
</evidence>
<dbReference type="Proteomes" id="UP000059680">
    <property type="component" value="Chromosome 5"/>
</dbReference>
<organism evidence="2 3">
    <name type="scientific">Oryza sativa subsp. japonica</name>
    <name type="common">Rice</name>
    <dbReference type="NCBI Taxonomy" id="39947"/>
    <lineage>
        <taxon>Eukaryota</taxon>
        <taxon>Viridiplantae</taxon>
        <taxon>Streptophyta</taxon>
        <taxon>Embryophyta</taxon>
        <taxon>Tracheophyta</taxon>
        <taxon>Spermatophyta</taxon>
        <taxon>Magnoliopsida</taxon>
        <taxon>Liliopsida</taxon>
        <taxon>Poales</taxon>
        <taxon>Poaceae</taxon>
        <taxon>BOP clade</taxon>
        <taxon>Oryzoideae</taxon>
        <taxon>Oryzeae</taxon>
        <taxon>Oryzinae</taxon>
        <taxon>Oryza</taxon>
        <taxon>Oryza sativa</taxon>
    </lineage>
</organism>
<dbReference type="InParanoid" id="A0A0P0WIW6"/>
<feature type="compositionally biased region" description="Pro residues" evidence="1">
    <location>
        <begin position="44"/>
        <end position="60"/>
    </location>
</feature>
<keyword evidence="3" id="KW-1185">Reference proteome</keyword>